<name>A0A0V1C596_TRIPS</name>
<dbReference type="AlphaFoldDB" id="A0A0V1C596"/>
<dbReference type="Proteomes" id="UP000054632">
    <property type="component" value="Unassembled WGS sequence"/>
</dbReference>
<gene>
    <name evidence="1" type="ORF">T4A_13365</name>
    <name evidence="2" type="ORF">T4C_7442</name>
</gene>
<evidence type="ECO:0000313" key="4">
    <source>
        <dbReference type="Proteomes" id="UP000054826"/>
    </source>
</evidence>
<dbReference type="Proteomes" id="UP000054826">
    <property type="component" value="Unassembled WGS sequence"/>
</dbReference>
<evidence type="ECO:0000313" key="2">
    <source>
        <dbReference type="EMBL" id="KRY95457.1"/>
    </source>
</evidence>
<protein>
    <submittedName>
        <fullName evidence="1">Uncharacterized protein</fullName>
    </submittedName>
</protein>
<sequence>MAAKVDITSMLMHWEVARHRHFMGWDPLYHLYCSFTFSLIPNVQLI</sequence>
<evidence type="ECO:0000313" key="3">
    <source>
        <dbReference type="Proteomes" id="UP000054632"/>
    </source>
</evidence>
<comment type="caution">
    <text evidence="1">The sequence shown here is derived from an EMBL/GenBank/DDBJ whole genome shotgun (WGS) entry which is preliminary data.</text>
</comment>
<evidence type="ECO:0000313" key="1">
    <source>
        <dbReference type="EMBL" id="KRY44172.1"/>
    </source>
</evidence>
<organism evidence="1 3">
    <name type="scientific">Trichinella pseudospiralis</name>
    <name type="common">Parasitic roundworm</name>
    <dbReference type="NCBI Taxonomy" id="6337"/>
    <lineage>
        <taxon>Eukaryota</taxon>
        <taxon>Metazoa</taxon>
        <taxon>Ecdysozoa</taxon>
        <taxon>Nematoda</taxon>
        <taxon>Enoplea</taxon>
        <taxon>Dorylaimia</taxon>
        <taxon>Trichinellida</taxon>
        <taxon>Trichinellidae</taxon>
        <taxon>Trichinella</taxon>
    </lineage>
</organism>
<reference evidence="3 4" key="1">
    <citation type="submission" date="2015-01" db="EMBL/GenBank/DDBJ databases">
        <title>Evolution of Trichinella species and genotypes.</title>
        <authorList>
            <person name="Korhonen P.K."/>
            <person name="Edoardo P."/>
            <person name="Giuseppe L.R."/>
            <person name="Gasser R.B."/>
        </authorList>
    </citation>
    <scope>NUCLEOTIDE SEQUENCE [LARGE SCALE GENOMIC DNA]</scope>
    <source>
        <strain evidence="1">ISS13</strain>
        <strain evidence="2">ISS176</strain>
    </source>
</reference>
<proteinExistence type="predicted"/>
<dbReference type="EMBL" id="JYDV01004381">
    <property type="protein sequence ID" value="KRY95457.1"/>
    <property type="molecule type" value="Genomic_DNA"/>
</dbReference>
<dbReference type="EMBL" id="JYDR01004468">
    <property type="protein sequence ID" value="KRY44172.1"/>
    <property type="molecule type" value="Genomic_DNA"/>
</dbReference>
<accession>A0A0V1C596</accession>